<dbReference type="Pfam" id="PF09056">
    <property type="entry name" value="Phospholip_A2_3"/>
    <property type="match status" value="1"/>
</dbReference>
<dbReference type="AlphaFoldDB" id="A0A179F7R5"/>
<proteinExistence type="predicted"/>
<feature type="signal peptide" evidence="1">
    <location>
        <begin position="1"/>
        <end position="23"/>
    </location>
</feature>
<dbReference type="KEGG" id="pchm:VFPPC_09301"/>
<feature type="chain" id="PRO_5008101400" evidence="1">
    <location>
        <begin position="24"/>
        <end position="177"/>
    </location>
</feature>
<evidence type="ECO:0000313" key="2">
    <source>
        <dbReference type="EMBL" id="OAQ61468.1"/>
    </source>
</evidence>
<name>A0A179F7R5_METCM</name>
<keyword evidence="3" id="KW-1185">Reference proteome</keyword>
<dbReference type="GO" id="GO:0004623">
    <property type="term" value="F:phospholipase A2 activity"/>
    <property type="evidence" value="ECO:0007669"/>
    <property type="project" value="InterPro"/>
</dbReference>
<reference evidence="2 3" key="1">
    <citation type="journal article" date="2016" name="PLoS Pathog.">
        <title>Biosynthesis of antibiotic leucinostatins in bio-control fungus Purpureocillium lilacinum and their inhibition on phytophthora revealed by genome mining.</title>
        <authorList>
            <person name="Wang G."/>
            <person name="Liu Z."/>
            <person name="Lin R."/>
            <person name="Li E."/>
            <person name="Mao Z."/>
            <person name="Ling J."/>
            <person name="Yang Y."/>
            <person name="Yin W.B."/>
            <person name="Xie B."/>
        </authorList>
    </citation>
    <scope>NUCLEOTIDE SEQUENCE [LARGE SCALE GENOMIC DNA]</scope>
    <source>
        <strain evidence="2">170</strain>
    </source>
</reference>
<dbReference type="RefSeq" id="XP_018139172.1">
    <property type="nucleotide sequence ID" value="XM_018287862.1"/>
</dbReference>
<sequence length="177" mass="20083">MKGFITTAVVFAVAASALPTASPAEALWQLENRATTCTNAATDNLIFTVSIDSFEKSRNAKDPSACDWSSDNCSWSPDKPDGFNFIPSCHRHDFGYRNTKAQKRFTTDMKTRIDDNFKKDLYKYCSQFSGIWSYKGVECRRIADIYVAFVRKLGKRVGEEREFTARETSILDIQLDD</sequence>
<keyword evidence="1" id="KW-0732">Signal</keyword>
<comment type="caution">
    <text evidence="2">The sequence shown here is derived from an EMBL/GenBank/DDBJ whole genome shotgun (WGS) entry which is preliminary data.</text>
</comment>
<dbReference type="SUPFAM" id="SSF48619">
    <property type="entry name" value="Phospholipase A2, PLA2"/>
    <property type="match status" value="1"/>
</dbReference>
<protein>
    <submittedName>
        <fullName evidence="2">Phospholipase A2</fullName>
    </submittedName>
</protein>
<gene>
    <name evidence="2" type="ORF">VFPPC_09301</name>
</gene>
<dbReference type="InterPro" id="IPR036444">
    <property type="entry name" value="PLipase_A2_dom_sf"/>
</dbReference>
<dbReference type="GO" id="GO:0050482">
    <property type="term" value="P:arachidonate secretion"/>
    <property type="evidence" value="ECO:0007669"/>
    <property type="project" value="InterPro"/>
</dbReference>
<dbReference type="InterPro" id="IPR015141">
    <property type="entry name" value="PLipase_A2_prok/fun"/>
</dbReference>
<dbReference type="OrthoDB" id="5120271at2759"/>
<dbReference type="Gene3D" id="1.20.90.10">
    <property type="entry name" value="Phospholipase A2 domain"/>
    <property type="match status" value="1"/>
</dbReference>
<accession>A0A179F7R5</accession>
<dbReference type="Proteomes" id="UP000078397">
    <property type="component" value="Unassembled WGS sequence"/>
</dbReference>
<evidence type="ECO:0000313" key="3">
    <source>
        <dbReference type="Proteomes" id="UP000078397"/>
    </source>
</evidence>
<evidence type="ECO:0000256" key="1">
    <source>
        <dbReference type="SAM" id="SignalP"/>
    </source>
</evidence>
<dbReference type="GO" id="GO:0006644">
    <property type="term" value="P:phospholipid metabolic process"/>
    <property type="evidence" value="ECO:0007669"/>
    <property type="project" value="InterPro"/>
</dbReference>
<dbReference type="GeneID" id="28851856"/>
<organism evidence="2 3">
    <name type="scientific">Pochonia chlamydosporia 170</name>
    <dbReference type="NCBI Taxonomy" id="1380566"/>
    <lineage>
        <taxon>Eukaryota</taxon>
        <taxon>Fungi</taxon>
        <taxon>Dikarya</taxon>
        <taxon>Ascomycota</taxon>
        <taxon>Pezizomycotina</taxon>
        <taxon>Sordariomycetes</taxon>
        <taxon>Hypocreomycetidae</taxon>
        <taxon>Hypocreales</taxon>
        <taxon>Clavicipitaceae</taxon>
        <taxon>Pochonia</taxon>
    </lineage>
</organism>
<dbReference type="EMBL" id="LSBJ02000007">
    <property type="protein sequence ID" value="OAQ61468.1"/>
    <property type="molecule type" value="Genomic_DNA"/>
</dbReference>